<feature type="compositionally biased region" description="Acidic residues" evidence="11">
    <location>
        <begin position="85"/>
        <end position="116"/>
    </location>
</feature>
<dbReference type="PANTHER" id="PTHR45993">
    <property type="entry name" value="B-CELL LYMPHOMA/LEUKEMIA 11"/>
    <property type="match status" value="1"/>
</dbReference>
<evidence type="ECO:0000256" key="4">
    <source>
        <dbReference type="ARBA" id="ARBA00022771"/>
    </source>
</evidence>
<feature type="region of interest" description="Disordered" evidence="11">
    <location>
        <begin position="73"/>
        <end position="118"/>
    </location>
</feature>
<dbReference type="Pfam" id="PF00096">
    <property type="entry name" value="zf-C2H2"/>
    <property type="match status" value="1"/>
</dbReference>
<dbReference type="PROSITE" id="PS00028">
    <property type="entry name" value="ZINC_FINGER_C2H2_1"/>
    <property type="match status" value="3"/>
</dbReference>
<keyword evidence="8" id="KW-0804">Transcription</keyword>
<keyword evidence="2" id="KW-0479">Metal-binding</keyword>
<dbReference type="Gene3D" id="3.30.160.60">
    <property type="entry name" value="Classic Zinc Finger"/>
    <property type="match status" value="2"/>
</dbReference>
<reference evidence="13" key="1">
    <citation type="journal article" date="2024" name="Gigascience">
        <title>Chromosome-level genome of the poultry shaft louse Menopon gallinae provides insight into the host-switching and adaptive evolution of parasitic lice.</title>
        <authorList>
            <person name="Xu Y."/>
            <person name="Ma L."/>
            <person name="Liu S."/>
            <person name="Liang Y."/>
            <person name="Liu Q."/>
            <person name="He Z."/>
            <person name="Tian L."/>
            <person name="Duan Y."/>
            <person name="Cai W."/>
            <person name="Li H."/>
            <person name="Song F."/>
        </authorList>
    </citation>
    <scope>NUCLEOTIDE SEQUENCE</scope>
    <source>
        <strain evidence="13">Cailab_2023a</strain>
    </source>
</reference>
<sequence>MDLYRKCNESDVERILNKENGKWRRSRNSQKNWFDVDGKGKAFGFGVKRGKRRSEYFERNVRQLRYFCEKYSKKQENSECSTTEDREEEEEEEYEDEEAEKEEEEEEEDEEGYSQEDADKINLALKKLFKIHKIQKKETGMNGEGSDHAWGKETKMILESIMNTEKMINEKVKFKNPKEDYVEAEEGAETVAEKAKEEQKTGECRKSPENEECIVIKFPKNYGSGENGQNFQTFTPGLIEAIQKALQHLQGELRLNKGYVLDIEPVDPEKRPSAESENLMPMDLSMKTAEAREEKMSPSAPPGKREGFFRSKPAGAESAKLKPFCNSPERILNEMEVVLEENANAKKEKQVELVFMRNHLIGLTEKEKANFFSEFLFDVKKDSKNIKKLVHECEICRKKFGRLWVLKGHMRLHSGEKPFVCPEVNCGKMFADRSNLRAHQRTRGHHQWEWRCASCNKAFSQERYLDRHRPEACHKYLQYTVRQHGAKKYAQVVRPGSENGSDKEKEAN</sequence>
<dbReference type="PROSITE" id="PS50157">
    <property type="entry name" value="ZINC_FINGER_C2H2_2"/>
    <property type="match status" value="3"/>
</dbReference>
<dbReference type="GO" id="GO:0003700">
    <property type="term" value="F:DNA-binding transcription factor activity"/>
    <property type="evidence" value="ECO:0007669"/>
    <property type="project" value="TreeGrafter"/>
</dbReference>
<dbReference type="AlphaFoldDB" id="A0AAW2HTX1"/>
<dbReference type="EMBL" id="JARGDH010000003">
    <property type="protein sequence ID" value="KAL0273309.1"/>
    <property type="molecule type" value="Genomic_DNA"/>
</dbReference>
<evidence type="ECO:0000259" key="12">
    <source>
        <dbReference type="PROSITE" id="PS50157"/>
    </source>
</evidence>
<dbReference type="InterPro" id="IPR036236">
    <property type="entry name" value="Znf_C2H2_sf"/>
</dbReference>
<protein>
    <recommendedName>
        <fullName evidence="12">C2H2-type domain-containing protein</fullName>
    </recommendedName>
</protein>
<name>A0AAW2HTX1_9NEOP</name>
<evidence type="ECO:0000256" key="8">
    <source>
        <dbReference type="ARBA" id="ARBA00023163"/>
    </source>
</evidence>
<feature type="domain" description="C2H2-type" evidence="12">
    <location>
        <begin position="419"/>
        <end position="451"/>
    </location>
</feature>
<evidence type="ECO:0000256" key="6">
    <source>
        <dbReference type="ARBA" id="ARBA00023015"/>
    </source>
</evidence>
<dbReference type="InterPro" id="IPR051497">
    <property type="entry name" value="Dev/Hematopoietic_TF"/>
</dbReference>
<evidence type="ECO:0000256" key="5">
    <source>
        <dbReference type="ARBA" id="ARBA00022833"/>
    </source>
</evidence>
<evidence type="ECO:0000313" key="13">
    <source>
        <dbReference type="EMBL" id="KAL0273308.1"/>
    </source>
</evidence>
<keyword evidence="9" id="KW-0539">Nucleus</keyword>
<keyword evidence="7" id="KW-0238">DNA-binding</keyword>
<evidence type="ECO:0000256" key="9">
    <source>
        <dbReference type="ARBA" id="ARBA00023242"/>
    </source>
</evidence>
<dbReference type="InterPro" id="IPR013087">
    <property type="entry name" value="Znf_C2H2_type"/>
</dbReference>
<keyword evidence="6" id="KW-0805">Transcription regulation</keyword>
<dbReference type="GO" id="GO:0008270">
    <property type="term" value="F:zinc ion binding"/>
    <property type="evidence" value="ECO:0007669"/>
    <property type="project" value="UniProtKB-KW"/>
</dbReference>
<dbReference type="GO" id="GO:0005634">
    <property type="term" value="C:nucleus"/>
    <property type="evidence" value="ECO:0007669"/>
    <property type="project" value="UniProtKB-SubCell"/>
</dbReference>
<evidence type="ECO:0000256" key="1">
    <source>
        <dbReference type="ARBA" id="ARBA00004123"/>
    </source>
</evidence>
<keyword evidence="3" id="KW-0677">Repeat</keyword>
<dbReference type="PANTHER" id="PTHR45993:SF7">
    <property type="entry name" value="TRANSCRIPTION FACTOR KEN"/>
    <property type="match status" value="1"/>
</dbReference>
<dbReference type="GO" id="GO:0000978">
    <property type="term" value="F:RNA polymerase II cis-regulatory region sequence-specific DNA binding"/>
    <property type="evidence" value="ECO:0007669"/>
    <property type="project" value="TreeGrafter"/>
</dbReference>
<evidence type="ECO:0000256" key="3">
    <source>
        <dbReference type="ARBA" id="ARBA00022737"/>
    </source>
</evidence>
<proteinExistence type="predicted"/>
<feature type="domain" description="C2H2-type" evidence="12">
    <location>
        <begin position="391"/>
        <end position="418"/>
    </location>
</feature>
<dbReference type="SUPFAM" id="SSF57667">
    <property type="entry name" value="beta-beta-alpha zinc fingers"/>
    <property type="match status" value="1"/>
</dbReference>
<comment type="caution">
    <text evidence="13">The sequence shown here is derived from an EMBL/GenBank/DDBJ whole genome shotgun (WGS) entry which is preliminary data.</text>
</comment>
<organism evidence="13">
    <name type="scientific">Menopon gallinae</name>
    <name type="common">poultry shaft louse</name>
    <dbReference type="NCBI Taxonomy" id="328185"/>
    <lineage>
        <taxon>Eukaryota</taxon>
        <taxon>Metazoa</taxon>
        <taxon>Ecdysozoa</taxon>
        <taxon>Arthropoda</taxon>
        <taxon>Hexapoda</taxon>
        <taxon>Insecta</taxon>
        <taxon>Pterygota</taxon>
        <taxon>Neoptera</taxon>
        <taxon>Paraneoptera</taxon>
        <taxon>Psocodea</taxon>
        <taxon>Troctomorpha</taxon>
        <taxon>Phthiraptera</taxon>
        <taxon>Amblycera</taxon>
        <taxon>Menoponidae</taxon>
        <taxon>Menopon</taxon>
    </lineage>
</organism>
<dbReference type="GO" id="GO:0006357">
    <property type="term" value="P:regulation of transcription by RNA polymerase II"/>
    <property type="evidence" value="ECO:0007669"/>
    <property type="project" value="TreeGrafter"/>
</dbReference>
<evidence type="ECO:0000256" key="2">
    <source>
        <dbReference type="ARBA" id="ARBA00022723"/>
    </source>
</evidence>
<evidence type="ECO:0000256" key="10">
    <source>
        <dbReference type="PROSITE-ProRule" id="PRU00042"/>
    </source>
</evidence>
<dbReference type="EMBL" id="JARGDH010000003">
    <property type="protein sequence ID" value="KAL0273308.1"/>
    <property type="molecule type" value="Genomic_DNA"/>
</dbReference>
<evidence type="ECO:0000256" key="11">
    <source>
        <dbReference type="SAM" id="MobiDB-lite"/>
    </source>
</evidence>
<keyword evidence="5" id="KW-0862">Zinc</keyword>
<comment type="subcellular location">
    <subcellularLocation>
        <location evidence="1">Nucleus</location>
    </subcellularLocation>
</comment>
<accession>A0AAW2HTX1</accession>
<keyword evidence="4 10" id="KW-0863">Zinc-finger</keyword>
<dbReference type="SMART" id="SM00355">
    <property type="entry name" value="ZnF_C2H2"/>
    <property type="match status" value="3"/>
</dbReference>
<dbReference type="FunFam" id="3.30.160.60:FF:002343">
    <property type="entry name" value="Zinc finger protein 33A"/>
    <property type="match status" value="1"/>
</dbReference>
<evidence type="ECO:0000256" key="7">
    <source>
        <dbReference type="ARBA" id="ARBA00023125"/>
    </source>
</evidence>
<feature type="domain" description="C2H2-type" evidence="12">
    <location>
        <begin position="450"/>
        <end position="474"/>
    </location>
</feature>
<gene>
    <name evidence="13" type="ORF">PYX00_006007</name>
</gene>